<proteinExistence type="predicted"/>
<accession>A0A0G3BCY8</accession>
<evidence type="ECO:0000313" key="3">
    <source>
        <dbReference type="Proteomes" id="UP000035352"/>
    </source>
</evidence>
<dbReference type="PANTHER" id="PTHR12126">
    <property type="entry name" value="NADH-UBIQUINONE OXIDOREDUCTASE 39 KDA SUBUNIT-RELATED"/>
    <property type="match status" value="1"/>
</dbReference>
<dbReference type="PANTHER" id="PTHR12126:SF11">
    <property type="entry name" value="NADH DEHYDROGENASE [UBIQUINONE] 1 ALPHA SUBCOMPLEX SUBUNIT 9, MITOCHONDRIAL"/>
    <property type="match status" value="1"/>
</dbReference>
<dbReference type="KEGG" id="pbh:AAW51_0563"/>
<dbReference type="Proteomes" id="UP000035352">
    <property type="component" value="Chromosome"/>
</dbReference>
<keyword evidence="3" id="KW-1185">Reference proteome</keyword>
<dbReference type="InterPro" id="IPR051207">
    <property type="entry name" value="ComplexI_NDUFA9_subunit"/>
</dbReference>
<dbReference type="STRING" id="413882.AAW51_0563"/>
<dbReference type="RefSeq" id="WP_047193401.1">
    <property type="nucleotide sequence ID" value="NZ_CP011371.1"/>
</dbReference>
<protein>
    <submittedName>
        <fullName evidence="2">NAD-dependent dehydratase</fullName>
    </submittedName>
</protein>
<feature type="domain" description="NAD-dependent epimerase/dehydratase" evidence="1">
    <location>
        <begin position="4"/>
        <end position="210"/>
    </location>
</feature>
<dbReference type="GO" id="GO:0044877">
    <property type="term" value="F:protein-containing complex binding"/>
    <property type="evidence" value="ECO:0007669"/>
    <property type="project" value="TreeGrafter"/>
</dbReference>
<sequence>MSKIVVFGGAGFLGTHVCEKLVERHRGDACNILVPTRRLGHARHLQPLPGLDTAQADVFDPARLDRLLYDAEVVINLVGILHGHPADFERVHATLPQRLAAASVKAGVRRFIHVSALGASADAPSHYLRSKAAGEAALASQPGLATTVLRPSVMFGDGDRFLNLFASLQRLFPVMPLASAGARFQPVWVEDVARGVVACLDRHDSAGQVYEAVGPRVYTLAELVRCAGVWSGHARPVWRLPEALGRLQAAAMRVLPGDPLISADNLDSMKVDSVASGRLPDLQALGVSPAALEAIAPLYLGGTAPTRLDLFRASARRS</sequence>
<dbReference type="InterPro" id="IPR001509">
    <property type="entry name" value="Epimerase_deHydtase"/>
</dbReference>
<organism evidence="2 3">
    <name type="scientific">Caldimonas brevitalea</name>
    <dbReference type="NCBI Taxonomy" id="413882"/>
    <lineage>
        <taxon>Bacteria</taxon>
        <taxon>Pseudomonadati</taxon>
        <taxon>Pseudomonadota</taxon>
        <taxon>Betaproteobacteria</taxon>
        <taxon>Burkholderiales</taxon>
        <taxon>Sphaerotilaceae</taxon>
        <taxon>Caldimonas</taxon>
    </lineage>
</organism>
<evidence type="ECO:0000259" key="1">
    <source>
        <dbReference type="Pfam" id="PF01370"/>
    </source>
</evidence>
<dbReference type="SUPFAM" id="SSF51735">
    <property type="entry name" value="NAD(P)-binding Rossmann-fold domains"/>
    <property type="match status" value="1"/>
</dbReference>
<gene>
    <name evidence="2" type="ORF">AAW51_0563</name>
</gene>
<dbReference type="PATRIC" id="fig|413882.6.peg.597"/>
<dbReference type="Gene3D" id="3.40.50.720">
    <property type="entry name" value="NAD(P)-binding Rossmann-like Domain"/>
    <property type="match status" value="1"/>
</dbReference>
<name>A0A0G3BCY8_9BURK</name>
<dbReference type="CDD" id="cd05271">
    <property type="entry name" value="NDUFA9_like_SDR_a"/>
    <property type="match status" value="1"/>
</dbReference>
<reference evidence="2 3" key="1">
    <citation type="submission" date="2015-05" db="EMBL/GenBank/DDBJ databases">
        <authorList>
            <person name="Tang B."/>
            <person name="Yu Y."/>
        </authorList>
    </citation>
    <scope>NUCLEOTIDE SEQUENCE [LARGE SCALE GENOMIC DNA]</scope>
    <source>
        <strain evidence="2 3">DSM 7029</strain>
    </source>
</reference>
<dbReference type="EMBL" id="CP011371">
    <property type="protein sequence ID" value="AKJ27254.1"/>
    <property type="molecule type" value="Genomic_DNA"/>
</dbReference>
<dbReference type="OrthoDB" id="5292533at2"/>
<dbReference type="AlphaFoldDB" id="A0A0G3BCY8"/>
<dbReference type="InterPro" id="IPR036291">
    <property type="entry name" value="NAD(P)-bd_dom_sf"/>
</dbReference>
<dbReference type="Pfam" id="PF01370">
    <property type="entry name" value="Epimerase"/>
    <property type="match status" value="1"/>
</dbReference>
<evidence type="ECO:0000313" key="2">
    <source>
        <dbReference type="EMBL" id="AKJ27254.1"/>
    </source>
</evidence>